<feature type="signal peptide" evidence="3">
    <location>
        <begin position="1"/>
        <end position="33"/>
    </location>
</feature>
<gene>
    <name evidence="4" type="ORF">LZ495_04410</name>
</gene>
<feature type="chain" id="PRO_5041221510" evidence="3">
    <location>
        <begin position="34"/>
        <end position="743"/>
    </location>
</feature>
<feature type="transmembrane region" description="Helical" evidence="2">
    <location>
        <begin position="525"/>
        <end position="543"/>
    </location>
</feature>
<keyword evidence="3" id="KW-0732">Signal</keyword>
<keyword evidence="2" id="KW-0812">Transmembrane</keyword>
<reference evidence="4" key="1">
    <citation type="submission" date="2022-01" db="EMBL/GenBank/DDBJ databases">
        <title>Genome-Based Taxonomic Classification of the Phylum Actinobacteria.</title>
        <authorList>
            <person name="Gao Y."/>
        </authorList>
    </citation>
    <scope>NUCLEOTIDE SEQUENCE</scope>
    <source>
        <strain evidence="4">KLBMP 8922</strain>
    </source>
</reference>
<keyword evidence="2" id="KW-1133">Transmembrane helix</keyword>
<dbReference type="Proteomes" id="UP001165378">
    <property type="component" value="Unassembled WGS sequence"/>
</dbReference>
<name>A0AA41PVH4_9ACTN</name>
<feature type="transmembrane region" description="Helical" evidence="2">
    <location>
        <begin position="393"/>
        <end position="412"/>
    </location>
</feature>
<proteinExistence type="predicted"/>
<feature type="compositionally biased region" description="Pro residues" evidence="1">
    <location>
        <begin position="732"/>
        <end position="743"/>
    </location>
</feature>
<dbReference type="SUPFAM" id="SSF53649">
    <property type="entry name" value="Alkaline phosphatase-like"/>
    <property type="match status" value="1"/>
</dbReference>
<dbReference type="EMBL" id="JAKFHA010000002">
    <property type="protein sequence ID" value="MCF2526466.1"/>
    <property type="molecule type" value="Genomic_DNA"/>
</dbReference>
<feature type="transmembrane region" description="Helical" evidence="2">
    <location>
        <begin position="671"/>
        <end position="689"/>
    </location>
</feature>
<evidence type="ECO:0000313" key="4">
    <source>
        <dbReference type="EMBL" id="MCF2526466.1"/>
    </source>
</evidence>
<protein>
    <submittedName>
        <fullName evidence="4">Uncharacterized protein</fullName>
    </submittedName>
</protein>
<comment type="caution">
    <text evidence="4">The sequence shown here is derived from an EMBL/GenBank/DDBJ whole genome shotgun (WGS) entry which is preliminary data.</text>
</comment>
<evidence type="ECO:0000256" key="3">
    <source>
        <dbReference type="SAM" id="SignalP"/>
    </source>
</evidence>
<dbReference type="AlphaFoldDB" id="A0AA41PVH4"/>
<organism evidence="4 5">
    <name type="scientific">Yinghuangia soli</name>
    <dbReference type="NCBI Taxonomy" id="2908204"/>
    <lineage>
        <taxon>Bacteria</taxon>
        <taxon>Bacillati</taxon>
        <taxon>Actinomycetota</taxon>
        <taxon>Actinomycetes</taxon>
        <taxon>Kitasatosporales</taxon>
        <taxon>Streptomycetaceae</taxon>
        <taxon>Yinghuangia</taxon>
    </lineage>
</organism>
<feature type="transmembrane region" description="Helical" evidence="2">
    <location>
        <begin position="578"/>
        <end position="596"/>
    </location>
</feature>
<feature type="transmembrane region" description="Helical" evidence="2">
    <location>
        <begin position="455"/>
        <end position="476"/>
    </location>
</feature>
<keyword evidence="2" id="KW-0472">Membrane</keyword>
<evidence type="ECO:0000256" key="2">
    <source>
        <dbReference type="SAM" id="Phobius"/>
    </source>
</evidence>
<accession>A0AA41PVH4</accession>
<sequence>MTRRPGPRSCLLFLGSVLAALAGLLSVPGTAAAAPAASGAAAAGHVVFVGLPGLMWSDVTAGGTPHLAALSGHASSAALSVRTVEKTTCPTDGWLTVGAGARSTDKRPGGACGPLPAPAVGADGVLTVPALPGIADFNDKYSYDAQFGAAAAAVARAGKCVTAVGPGAALATADAQGRSPARYRPDTAGLDAAALAECALTLIDLGPVADAAAPIAPDGTGDRAARLRAFDAELGRIAAALPPRTELIVAGVADDGTTPHLRTMLAGGPDAAFDSGLLTSSSTRFAGMVQLTDVAPSLLAPLGIAIPDGLVGSVVEPYDGPRDNPTGLAAARHLELLDVGAQAARTVREKYQFFTWLTLLPALVLVGGATWVRRQGRTGEQGARRRRVLRVMQGVAVAAAVVPASSFLVGLFPWEKAPSPEWAIIGITLGFAALFTAVAMLLSGRQRDPYLGTDLAATLTVVVLGADVILGSTLQMNALFGLSPLIAGRFYGFGNVAWSIYGMAVLLAVAPRVGRRLEAGKRRAAIGLLGVLALAAIVVNGWPAFGSDFGGVLALVPGFAVLGMMLTGTRISWAKAGLVALAAVGAVAVISVLDWMRPAASRSHLGKFVQDVVDGEAGTVLQRKIADNLGSFGTPVSFLVPVLFVLMIIAILNPPKLRATALVPAYERVSWLRPVLVAMWVTAVVGYAANDSGIQIPSVALLIALPLSCAVLCAVAAEEPPGSAVPAGGGIPPRPLPEPQGAE</sequence>
<dbReference type="InterPro" id="IPR017850">
    <property type="entry name" value="Alkaline_phosphatase_core_sf"/>
</dbReference>
<feature type="transmembrane region" description="Helical" evidence="2">
    <location>
        <begin position="695"/>
        <end position="717"/>
    </location>
</feature>
<evidence type="ECO:0000313" key="5">
    <source>
        <dbReference type="Proteomes" id="UP001165378"/>
    </source>
</evidence>
<keyword evidence="5" id="KW-1185">Reference proteome</keyword>
<feature type="transmembrane region" description="Helical" evidence="2">
    <location>
        <begin position="632"/>
        <end position="651"/>
    </location>
</feature>
<feature type="transmembrane region" description="Helical" evidence="2">
    <location>
        <begin position="496"/>
        <end position="513"/>
    </location>
</feature>
<feature type="transmembrane region" description="Helical" evidence="2">
    <location>
        <begin position="424"/>
        <end position="443"/>
    </location>
</feature>
<feature type="region of interest" description="Disordered" evidence="1">
    <location>
        <begin position="721"/>
        <end position="743"/>
    </location>
</feature>
<dbReference type="RefSeq" id="WP_235050553.1">
    <property type="nucleotide sequence ID" value="NZ_JAKFHA010000002.1"/>
</dbReference>
<feature type="transmembrane region" description="Helical" evidence="2">
    <location>
        <begin position="353"/>
        <end position="372"/>
    </location>
</feature>
<evidence type="ECO:0000256" key="1">
    <source>
        <dbReference type="SAM" id="MobiDB-lite"/>
    </source>
</evidence>